<reference evidence="12" key="1">
    <citation type="journal article" date="2014" name="Int. J. Syst. Evol. Microbiol.">
        <title>Complete genome sequence of Corynebacterium casei LMG S-19264T (=DSM 44701T), isolated from a smear-ripened cheese.</title>
        <authorList>
            <consortium name="US DOE Joint Genome Institute (JGI-PGF)"/>
            <person name="Walter F."/>
            <person name="Albersmeier A."/>
            <person name="Kalinowski J."/>
            <person name="Ruckert C."/>
        </authorList>
    </citation>
    <scope>NUCLEOTIDE SEQUENCE</scope>
    <source>
        <strain evidence="12">JCM 12580</strain>
    </source>
</reference>
<evidence type="ECO:0000256" key="1">
    <source>
        <dbReference type="ARBA" id="ARBA00004651"/>
    </source>
</evidence>
<keyword evidence="5" id="KW-0547">Nucleotide-binding</keyword>
<dbReference type="Pfam" id="PF00005">
    <property type="entry name" value="ABC_tran"/>
    <property type="match status" value="1"/>
</dbReference>
<keyword evidence="7 9" id="KW-1133">Transmembrane helix</keyword>
<gene>
    <name evidence="12" type="primary">yfiB</name>
    <name evidence="12" type="ORF">GCM10007063_29150</name>
</gene>
<feature type="transmembrane region" description="Helical" evidence="9">
    <location>
        <begin position="52"/>
        <end position="72"/>
    </location>
</feature>
<keyword evidence="2" id="KW-0813">Transport</keyword>
<dbReference type="Gene3D" id="3.40.50.300">
    <property type="entry name" value="P-loop containing nucleotide triphosphate hydrolases"/>
    <property type="match status" value="1"/>
</dbReference>
<evidence type="ECO:0000259" key="10">
    <source>
        <dbReference type="PROSITE" id="PS50893"/>
    </source>
</evidence>
<dbReference type="GO" id="GO:0005886">
    <property type="term" value="C:plasma membrane"/>
    <property type="evidence" value="ECO:0007669"/>
    <property type="project" value="UniProtKB-SubCell"/>
</dbReference>
<keyword evidence="8 9" id="KW-0472">Membrane</keyword>
<feature type="transmembrane region" description="Helical" evidence="9">
    <location>
        <begin position="278"/>
        <end position="296"/>
    </location>
</feature>
<keyword evidence="6 12" id="KW-0067">ATP-binding</keyword>
<dbReference type="InterPro" id="IPR039421">
    <property type="entry name" value="Type_1_exporter"/>
</dbReference>
<dbReference type="InterPro" id="IPR036640">
    <property type="entry name" value="ABC1_TM_sf"/>
</dbReference>
<dbReference type="Pfam" id="PF00664">
    <property type="entry name" value="ABC_membrane"/>
    <property type="match status" value="1"/>
</dbReference>
<protein>
    <submittedName>
        <fullName evidence="12">ABC transporter ATP-binding protein YfiB</fullName>
    </submittedName>
</protein>
<keyword evidence="3" id="KW-1003">Cell membrane</keyword>
<dbReference type="InterPro" id="IPR027417">
    <property type="entry name" value="P-loop_NTPase"/>
</dbReference>
<evidence type="ECO:0000256" key="2">
    <source>
        <dbReference type="ARBA" id="ARBA00022448"/>
    </source>
</evidence>
<evidence type="ECO:0000256" key="8">
    <source>
        <dbReference type="ARBA" id="ARBA00023136"/>
    </source>
</evidence>
<feature type="transmembrane region" description="Helical" evidence="9">
    <location>
        <begin position="238"/>
        <end position="258"/>
    </location>
</feature>
<dbReference type="InterPro" id="IPR011527">
    <property type="entry name" value="ABC1_TM_dom"/>
</dbReference>
<dbReference type="PROSITE" id="PS50893">
    <property type="entry name" value="ABC_TRANSPORTER_2"/>
    <property type="match status" value="1"/>
</dbReference>
<evidence type="ECO:0000256" key="7">
    <source>
        <dbReference type="ARBA" id="ARBA00022989"/>
    </source>
</evidence>
<evidence type="ECO:0000256" key="6">
    <source>
        <dbReference type="ARBA" id="ARBA00022840"/>
    </source>
</evidence>
<reference evidence="12" key="2">
    <citation type="submission" date="2020-09" db="EMBL/GenBank/DDBJ databases">
        <authorList>
            <person name="Sun Q."/>
            <person name="Ohkuma M."/>
        </authorList>
    </citation>
    <scope>NUCLEOTIDE SEQUENCE</scope>
    <source>
        <strain evidence="12">JCM 12580</strain>
    </source>
</reference>
<dbReference type="InterPro" id="IPR003439">
    <property type="entry name" value="ABC_transporter-like_ATP-bd"/>
</dbReference>
<dbReference type="GO" id="GO:0005524">
    <property type="term" value="F:ATP binding"/>
    <property type="evidence" value="ECO:0007669"/>
    <property type="project" value="UniProtKB-KW"/>
</dbReference>
<organism evidence="12 13">
    <name type="scientific">Lentibacillus kapialis</name>
    <dbReference type="NCBI Taxonomy" id="340214"/>
    <lineage>
        <taxon>Bacteria</taxon>
        <taxon>Bacillati</taxon>
        <taxon>Bacillota</taxon>
        <taxon>Bacilli</taxon>
        <taxon>Bacillales</taxon>
        <taxon>Bacillaceae</taxon>
        <taxon>Lentibacillus</taxon>
    </lineage>
</organism>
<dbReference type="AlphaFoldDB" id="A0A917UZW7"/>
<name>A0A917UZW7_9BACI</name>
<evidence type="ECO:0000256" key="5">
    <source>
        <dbReference type="ARBA" id="ARBA00022741"/>
    </source>
</evidence>
<dbReference type="SUPFAM" id="SSF52540">
    <property type="entry name" value="P-loop containing nucleoside triphosphate hydrolases"/>
    <property type="match status" value="1"/>
</dbReference>
<comment type="subcellular location">
    <subcellularLocation>
        <location evidence="1">Cell membrane</location>
        <topology evidence="1">Multi-pass membrane protein</topology>
    </subcellularLocation>
</comment>
<feature type="transmembrane region" description="Helical" evidence="9">
    <location>
        <begin position="157"/>
        <end position="177"/>
    </location>
</feature>
<feature type="transmembrane region" description="Helical" evidence="9">
    <location>
        <begin position="133"/>
        <end position="151"/>
    </location>
</feature>
<evidence type="ECO:0000256" key="9">
    <source>
        <dbReference type="SAM" id="Phobius"/>
    </source>
</evidence>
<feature type="transmembrane region" description="Helical" evidence="9">
    <location>
        <begin position="12"/>
        <end position="32"/>
    </location>
</feature>
<dbReference type="InterPro" id="IPR003593">
    <property type="entry name" value="AAA+_ATPase"/>
</dbReference>
<dbReference type="SMART" id="SM00382">
    <property type="entry name" value="AAA"/>
    <property type="match status" value="1"/>
</dbReference>
<dbReference type="CDD" id="cd18548">
    <property type="entry name" value="ABC_6TM_Tm287_like"/>
    <property type="match status" value="1"/>
</dbReference>
<dbReference type="Gene3D" id="1.20.1560.10">
    <property type="entry name" value="ABC transporter type 1, transmembrane domain"/>
    <property type="match status" value="1"/>
</dbReference>
<evidence type="ECO:0000256" key="3">
    <source>
        <dbReference type="ARBA" id="ARBA00022475"/>
    </source>
</evidence>
<dbReference type="RefSeq" id="WP_188633845.1">
    <property type="nucleotide sequence ID" value="NZ_BMNQ01000057.1"/>
</dbReference>
<dbReference type="PANTHER" id="PTHR43394:SF1">
    <property type="entry name" value="ATP-BINDING CASSETTE SUB-FAMILY B MEMBER 10, MITOCHONDRIAL"/>
    <property type="match status" value="1"/>
</dbReference>
<dbReference type="FunFam" id="3.40.50.300:FF:000221">
    <property type="entry name" value="Multidrug ABC transporter ATP-binding protein"/>
    <property type="match status" value="1"/>
</dbReference>
<dbReference type="PROSITE" id="PS50929">
    <property type="entry name" value="ABC_TM1F"/>
    <property type="match status" value="1"/>
</dbReference>
<dbReference type="GO" id="GO:0015421">
    <property type="term" value="F:ABC-type oligopeptide transporter activity"/>
    <property type="evidence" value="ECO:0007669"/>
    <property type="project" value="TreeGrafter"/>
</dbReference>
<comment type="caution">
    <text evidence="12">The sequence shown here is derived from an EMBL/GenBank/DDBJ whole genome shotgun (WGS) entry which is preliminary data.</text>
</comment>
<dbReference type="PROSITE" id="PS00211">
    <property type="entry name" value="ABC_TRANSPORTER_1"/>
    <property type="match status" value="1"/>
</dbReference>
<dbReference type="PANTHER" id="PTHR43394">
    <property type="entry name" value="ATP-DEPENDENT PERMEASE MDL1, MITOCHONDRIAL"/>
    <property type="match status" value="1"/>
</dbReference>
<feature type="domain" description="ABC transporter" evidence="10">
    <location>
        <begin position="333"/>
        <end position="566"/>
    </location>
</feature>
<evidence type="ECO:0000313" key="13">
    <source>
        <dbReference type="Proteomes" id="UP000658382"/>
    </source>
</evidence>
<dbReference type="GO" id="GO:0016887">
    <property type="term" value="F:ATP hydrolysis activity"/>
    <property type="evidence" value="ECO:0007669"/>
    <property type="project" value="InterPro"/>
</dbReference>
<feature type="domain" description="ABC transmembrane type-1" evidence="11">
    <location>
        <begin position="21"/>
        <end position="298"/>
    </location>
</feature>
<evidence type="ECO:0000256" key="4">
    <source>
        <dbReference type="ARBA" id="ARBA00022692"/>
    </source>
</evidence>
<proteinExistence type="predicted"/>
<evidence type="ECO:0000313" key="12">
    <source>
        <dbReference type="EMBL" id="GGK04952.1"/>
    </source>
</evidence>
<sequence length="579" mass="64961">MRHVLSFLKPYKLPIMAAYTLTLIELMVELLLPLFLGKMINDGVANQDLNNIIMWGSIMILMAFMAFIAGVFNSFYAAHTGLGFAYDIRRQLFYKIQDFSFADLNQYPTSGLVTRFSNDVRQLQNTIFMALRIMAKAPFIAFGGVIMSFIVNPRLALIFLVTVPLLVGFILWVLKVATRLFDRVQRNVDNVNQVMQENLAGMRLIKAFLRHNHEERRFMNANENLAGMMRKTFRFIETSMPILLFVMNMSLLFIIWRGNALAVAGETSTGDVVAIVNYAMRVAMAISMFTFIIMGFSRAKASAERLDDVLKVNTDLIDRADADDNTIVQKGKISFDDVSFAYPDMPDNALQSVSFMVHPNEKLAIMGATGSGKTSLFQLIPHLYDANEGTVYIDDQPVTAYKLGNLRLSIGYVPQNPLLFTGSVADNIAWGKENASKDDVMKAAKDAQIHDTIMDLPDDYNTKIGQKGVNLSGGQKQRISIARALIREPKILMLDDSTSALDLATESRLLESLRRYNCTILIITQKVSTAMSADRILLLNHGETLAIGAHDELLETSSLYRQIVASQFGEEYTYAYQRL</sequence>
<dbReference type="InterPro" id="IPR017871">
    <property type="entry name" value="ABC_transporter-like_CS"/>
</dbReference>
<keyword evidence="13" id="KW-1185">Reference proteome</keyword>
<dbReference type="Proteomes" id="UP000658382">
    <property type="component" value="Unassembled WGS sequence"/>
</dbReference>
<evidence type="ECO:0000259" key="11">
    <source>
        <dbReference type="PROSITE" id="PS50929"/>
    </source>
</evidence>
<dbReference type="EMBL" id="BMNQ01000057">
    <property type="protein sequence ID" value="GGK04952.1"/>
    <property type="molecule type" value="Genomic_DNA"/>
</dbReference>
<accession>A0A917UZW7</accession>
<keyword evidence="4 9" id="KW-0812">Transmembrane</keyword>
<dbReference type="SUPFAM" id="SSF90123">
    <property type="entry name" value="ABC transporter transmembrane region"/>
    <property type="match status" value="1"/>
</dbReference>